<keyword evidence="1" id="KW-0472">Membrane</keyword>
<keyword evidence="4" id="KW-1185">Reference proteome</keyword>
<dbReference type="PANTHER" id="PTHR36435:SF1">
    <property type="entry name" value="CAAX AMINO TERMINAL PROTEASE FAMILY PROTEIN"/>
    <property type="match status" value="1"/>
</dbReference>
<dbReference type="InterPro" id="IPR003675">
    <property type="entry name" value="Rce1/LyrA-like_dom"/>
</dbReference>
<dbReference type="GO" id="GO:0004175">
    <property type="term" value="F:endopeptidase activity"/>
    <property type="evidence" value="ECO:0007669"/>
    <property type="project" value="UniProtKB-ARBA"/>
</dbReference>
<protein>
    <recommendedName>
        <fullName evidence="2">CAAX prenyl protease 2/Lysostaphin resistance protein A-like domain-containing protein</fullName>
    </recommendedName>
</protein>
<evidence type="ECO:0000256" key="1">
    <source>
        <dbReference type="SAM" id="Phobius"/>
    </source>
</evidence>
<gene>
    <name evidence="3" type="ORF">CNX70_19345</name>
</gene>
<dbReference type="Pfam" id="PF02517">
    <property type="entry name" value="Rce1-like"/>
    <property type="match status" value="1"/>
</dbReference>
<dbReference type="InterPro" id="IPR052710">
    <property type="entry name" value="CAAX_protease"/>
</dbReference>
<dbReference type="KEGG" id="jsv:CNX70_19345"/>
<sequence length="263" mass="28185">MQHTPKPTMSIPRIHLTMPLAIGALAIWLGLSLAGRWLEAAGYALPGAAVTGRIGLSWALAAMFALALLLASNRRHEAGLCAPQPWKTLWLVWPPLLYALLMLLLAWAGGWPQPRVLLIVACNAALVAISEELMFRAILLQGMLDRYAVWPAVLMSSALFGLAHLANGLATGDVSGALWQAVAATLQGVGYAAIRLRTRSVWPMVLVHGLWDYALVTATLPNPAEDGASILPTIALLAVLPLCLYGVYLLRPSQRAAISQLQP</sequence>
<name>A0A290WYV6_9BURK</name>
<accession>A0A290WYV6</accession>
<dbReference type="Proteomes" id="UP000218437">
    <property type="component" value="Chromosome"/>
</dbReference>
<keyword evidence="1" id="KW-1133">Transmembrane helix</keyword>
<reference evidence="3 4" key="1">
    <citation type="submission" date="2017-09" db="EMBL/GenBank/DDBJ databases">
        <title>Complete genome sequence of Janthinobacterium svalbardensis PAMC 27463.</title>
        <authorList>
            <person name="Cho Y.-J."/>
            <person name="Cho A."/>
            <person name="Kim O.-S."/>
            <person name="Lee J.-I."/>
        </authorList>
    </citation>
    <scope>NUCLEOTIDE SEQUENCE [LARGE SCALE GENOMIC DNA]</scope>
    <source>
        <strain evidence="3 4">PAMC 27463</strain>
    </source>
</reference>
<evidence type="ECO:0000259" key="2">
    <source>
        <dbReference type="Pfam" id="PF02517"/>
    </source>
</evidence>
<feature type="domain" description="CAAX prenyl protease 2/Lysostaphin resistance protein A-like" evidence="2">
    <location>
        <begin position="116"/>
        <end position="213"/>
    </location>
</feature>
<proteinExistence type="predicted"/>
<evidence type="ECO:0000313" key="3">
    <source>
        <dbReference type="EMBL" id="ATD62064.1"/>
    </source>
</evidence>
<evidence type="ECO:0000313" key="4">
    <source>
        <dbReference type="Proteomes" id="UP000218437"/>
    </source>
</evidence>
<dbReference type="PANTHER" id="PTHR36435">
    <property type="entry name" value="SLR1288 PROTEIN"/>
    <property type="match status" value="1"/>
</dbReference>
<feature type="transmembrane region" description="Helical" evidence="1">
    <location>
        <begin position="116"/>
        <end position="135"/>
    </location>
</feature>
<dbReference type="EMBL" id="CP023422">
    <property type="protein sequence ID" value="ATD62064.1"/>
    <property type="molecule type" value="Genomic_DNA"/>
</dbReference>
<feature type="transmembrane region" description="Helical" evidence="1">
    <location>
        <begin position="201"/>
        <end position="218"/>
    </location>
</feature>
<dbReference type="AlphaFoldDB" id="A0A290WYV6"/>
<feature type="transmembrane region" description="Helical" evidence="1">
    <location>
        <begin position="50"/>
        <end position="70"/>
    </location>
</feature>
<dbReference type="GO" id="GO:0080120">
    <property type="term" value="P:CAAX-box protein maturation"/>
    <property type="evidence" value="ECO:0007669"/>
    <property type="project" value="UniProtKB-ARBA"/>
</dbReference>
<feature type="transmembrane region" description="Helical" evidence="1">
    <location>
        <begin position="177"/>
        <end position="194"/>
    </location>
</feature>
<feature type="transmembrane region" description="Helical" evidence="1">
    <location>
        <begin position="230"/>
        <end position="250"/>
    </location>
</feature>
<keyword evidence="1" id="KW-0812">Transmembrane</keyword>
<organism evidence="3 4">
    <name type="scientific">Janthinobacterium svalbardensis</name>
    <dbReference type="NCBI Taxonomy" id="368607"/>
    <lineage>
        <taxon>Bacteria</taxon>
        <taxon>Pseudomonadati</taxon>
        <taxon>Pseudomonadota</taxon>
        <taxon>Betaproteobacteria</taxon>
        <taxon>Burkholderiales</taxon>
        <taxon>Oxalobacteraceae</taxon>
        <taxon>Janthinobacterium</taxon>
    </lineage>
</organism>
<feature type="transmembrane region" description="Helical" evidence="1">
    <location>
        <begin position="147"/>
        <end position="165"/>
    </location>
</feature>
<feature type="transmembrane region" description="Helical" evidence="1">
    <location>
        <begin position="90"/>
        <end position="110"/>
    </location>
</feature>